<evidence type="ECO:0000313" key="6">
    <source>
        <dbReference type="Proteomes" id="UP001515480"/>
    </source>
</evidence>
<dbReference type="GO" id="GO:0071949">
    <property type="term" value="F:FAD binding"/>
    <property type="evidence" value="ECO:0007669"/>
    <property type="project" value="InterPro"/>
</dbReference>
<evidence type="ECO:0000259" key="4">
    <source>
        <dbReference type="Pfam" id="PF01494"/>
    </source>
</evidence>
<dbReference type="Gene3D" id="3.50.50.60">
    <property type="entry name" value="FAD/NAD(P)-binding domain"/>
    <property type="match status" value="1"/>
</dbReference>
<evidence type="ECO:0000313" key="5">
    <source>
        <dbReference type="EMBL" id="KAL1528125.1"/>
    </source>
</evidence>
<proteinExistence type="inferred from homology"/>
<keyword evidence="6" id="KW-1185">Reference proteome</keyword>
<dbReference type="SUPFAM" id="SSF51905">
    <property type="entry name" value="FAD/NAD(P)-binding domain"/>
    <property type="match status" value="1"/>
</dbReference>
<dbReference type="AlphaFoldDB" id="A0AB34K269"/>
<dbReference type="Pfam" id="PF01494">
    <property type="entry name" value="FAD_binding_3"/>
    <property type="match status" value="1"/>
</dbReference>
<feature type="domain" description="FAD-binding" evidence="4">
    <location>
        <begin position="2"/>
        <end position="355"/>
    </location>
</feature>
<gene>
    <name evidence="5" type="ORF">AB1Y20_009489</name>
</gene>
<dbReference type="PRINTS" id="PR00420">
    <property type="entry name" value="RNGMNOXGNASE"/>
</dbReference>
<reference evidence="5 6" key="1">
    <citation type="journal article" date="2024" name="Science">
        <title>Giant polyketide synthase enzymes in the biosynthesis of giant marine polyether toxins.</title>
        <authorList>
            <person name="Fallon T.R."/>
            <person name="Shende V.V."/>
            <person name="Wierzbicki I.H."/>
            <person name="Pendleton A.L."/>
            <person name="Watervoot N.F."/>
            <person name="Auber R.P."/>
            <person name="Gonzalez D.J."/>
            <person name="Wisecaver J.H."/>
            <person name="Moore B.S."/>
        </authorList>
    </citation>
    <scope>NUCLEOTIDE SEQUENCE [LARGE SCALE GENOMIC DNA]</scope>
    <source>
        <strain evidence="5 6">12B1</strain>
    </source>
</reference>
<dbReference type="PANTHER" id="PTHR45934:SF9">
    <property type="entry name" value="FAD_NAD(P)-BINDING OXIDOREDUCTASE FAMILY PROTEIN"/>
    <property type="match status" value="1"/>
</dbReference>
<dbReference type="InterPro" id="IPR002938">
    <property type="entry name" value="FAD-bd"/>
</dbReference>
<dbReference type="PANTHER" id="PTHR45934">
    <property type="entry name" value="FAD/NAD(P)-BINDING OXIDOREDUCTASE FAMILY PROTEIN"/>
    <property type="match status" value="1"/>
</dbReference>
<dbReference type="EMBL" id="JBGBPQ010000002">
    <property type="protein sequence ID" value="KAL1528125.1"/>
    <property type="molecule type" value="Genomic_DNA"/>
</dbReference>
<accession>A0AB34K269</accession>
<evidence type="ECO:0000256" key="1">
    <source>
        <dbReference type="ARBA" id="ARBA00023002"/>
    </source>
</evidence>
<evidence type="ECO:0000256" key="3">
    <source>
        <dbReference type="ARBA" id="ARBA00024018"/>
    </source>
</evidence>
<name>A0AB34K269_PRYPA</name>
<keyword evidence="1" id="KW-0560">Oxidoreductase</keyword>
<dbReference type="GO" id="GO:0004497">
    <property type="term" value="F:monooxygenase activity"/>
    <property type="evidence" value="ECO:0007669"/>
    <property type="project" value="UniProtKB-KW"/>
</dbReference>
<dbReference type="Proteomes" id="UP001515480">
    <property type="component" value="Unassembled WGS sequence"/>
</dbReference>
<organism evidence="5 6">
    <name type="scientific">Prymnesium parvum</name>
    <name type="common">Toxic golden alga</name>
    <dbReference type="NCBI Taxonomy" id="97485"/>
    <lineage>
        <taxon>Eukaryota</taxon>
        <taxon>Haptista</taxon>
        <taxon>Haptophyta</taxon>
        <taxon>Prymnesiophyceae</taxon>
        <taxon>Prymnesiales</taxon>
        <taxon>Prymnesiaceae</taxon>
        <taxon>Prymnesium</taxon>
    </lineage>
</organism>
<dbReference type="InterPro" id="IPR036188">
    <property type="entry name" value="FAD/NAD-bd_sf"/>
</dbReference>
<sequence length="430" mass="46212">MTVVIVGGGVAGLTVARALHQAGRAFLLLDGARTRADRGLGLWGRSHAALAALGLQQLLDDRERSHFIPPAAYRSRRGDWLSRCSHASRNAQRVCTLREPELLAALREGLPEAQVRRGTGAIGAERTSEGELRLHLSDGGQVEPTVLVGADGADSLVRRALFPSAGVEARDTGFVAYGGTLDLRALPASLSFHEPLAFETLSGGARFALVPLPSGGCFWFATTPRGAVEENISDATTADGRHPTLAALHHIFREWHEPIGKVLLAAIRKEAEQASASSSSIRVDPLAEVKVRRWWDGRTVLVGDAAHALPINLAQGAALSIEGAFLLGQQLARLDVSSANEAELHDAFSAYQGQHERRVAQCRSVTAFTQMLASPKSELTEAARNMMRFVPQPLNGLVFDFFLDFSLGDFPASTRAHWPLDIHGGRTKAS</sequence>
<keyword evidence="2" id="KW-0503">Monooxygenase</keyword>
<dbReference type="InterPro" id="IPR044560">
    <property type="entry name" value="MOase"/>
</dbReference>
<comment type="similarity">
    <text evidence="3">Belongs to the 3-hydroxybenzoate 6-hydroxylase family.</text>
</comment>
<evidence type="ECO:0000256" key="2">
    <source>
        <dbReference type="ARBA" id="ARBA00023033"/>
    </source>
</evidence>
<protein>
    <recommendedName>
        <fullName evidence="4">FAD-binding domain-containing protein</fullName>
    </recommendedName>
</protein>
<comment type="caution">
    <text evidence="5">The sequence shown here is derived from an EMBL/GenBank/DDBJ whole genome shotgun (WGS) entry which is preliminary data.</text>
</comment>